<keyword evidence="4" id="KW-1185">Reference proteome</keyword>
<evidence type="ECO:0000259" key="2">
    <source>
        <dbReference type="Pfam" id="PF13439"/>
    </source>
</evidence>
<dbReference type="GO" id="GO:0009103">
    <property type="term" value="P:lipopolysaccharide biosynthetic process"/>
    <property type="evidence" value="ECO:0007669"/>
    <property type="project" value="TreeGrafter"/>
</dbReference>
<protein>
    <submittedName>
        <fullName evidence="3">Glycosyltransferase involved in cell wall bisynthesis</fullName>
    </submittedName>
</protein>
<dbReference type="SUPFAM" id="SSF53756">
    <property type="entry name" value="UDP-Glycosyltransferase/glycogen phosphorylase"/>
    <property type="match status" value="1"/>
</dbReference>
<dbReference type="Pfam" id="PF13692">
    <property type="entry name" value="Glyco_trans_1_4"/>
    <property type="match status" value="1"/>
</dbReference>
<evidence type="ECO:0000313" key="4">
    <source>
        <dbReference type="Proteomes" id="UP000243106"/>
    </source>
</evidence>
<keyword evidence="1 3" id="KW-0808">Transferase</keyword>
<evidence type="ECO:0000256" key="1">
    <source>
        <dbReference type="ARBA" id="ARBA00022679"/>
    </source>
</evidence>
<dbReference type="STRING" id="93684.SAMN05421853_10558"/>
<dbReference type="InterPro" id="IPR028098">
    <property type="entry name" value="Glyco_trans_4-like_N"/>
</dbReference>
<name>A0A1I5Y8J7_9RHOB</name>
<reference evidence="4" key="1">
    <citation type="submission" date="2016-10" db="EMBL/GenBank/DDBJ databases">
        <authorList>
            <person name="Varghese N."/>
            <person name="Submissions S."/>
        </authorList>
    </citation>
    <scope>NUCLEOTIDE SEQUENCE [LARGE SCALE GENOMIC DNA]</scope>
    <source>
        <strain evidence="4">JCM 10271</strain>
    </source>
</reference>
<dbReference type="Proteomes" id="UP000243106">
    <property type="component" value="Unassembled WGS sequence"/>
</dbReference>
<dbReference type="CDD" id="cd03801">
    <property type="entry name" value="GT4_PimA-like"/>
    <property type="match status" value="1"/>
</dbReference>
<feature type="domain" description="Glycosyltransferase subfamily 4-like N-terminal" evidence="2">
    <location>
        <begin position="85"/>
        <end position="157"/>
    </location>
</feature>
<sequence>MSAPAAFAIPGDITTLTGGYIYERRLLEGLRALGRDVTHIELGASFPDPSAQDMDDAITQLCGLSSECPLILDGLVYGSIATEGLARVRAPIVGMIHHPLAHESGLEPVRRDHLFQTERDNLALAAHVLVPSPHTKRILIEEYAVPPERITIARPGTEPPRHPAAPVFPPQILSVGIQHARKGHDILLRALAEVTDLDWQAMIVGGAHDPAHAKYLAQLHRDMGLDGRVRLAGRVEQEPLSRLYAQASIFALATRYEGYGIVFDEALAHGLPIVSCDTGAVPDTVPSEAGRLVPPDNPEAFATALRALLTDAAECEARAAAARRYGAALPDWTETCRIASRVLDGLAP</sequence>
<accession>A0A1I5Y8J7</accession>
<dbReference type="EMBL" id="FOXV01000005">
    <property type="protein sequence ID" value="SFQ40493.1"/>
    <property type="molecule type" value="Genomic_DNA"/>
</dbReference>
<dbReference type="PANTHER" id="PTHR46401:SF2">
    <property type="entry name" value="GLYCOSYLTRANSFERASE WBBK-RELATED"/>
    <property type="match status" value="1"/>
</dbReference>
<dbReference type="GO" id="GO:0016757">
    <property type="term" value="F:glycosyltransferase activity"/>
    <property type="evidence" value="ECO:0007669"/>
    <property type="project" value="TreeGrafter"/>
</dbReference>
<dbReference type="Pfam" id="PF13439">
    <property type="entry name" value="Glyco_transf_4"/>
    <property type="match status" value="1"/>
</dbReference>
<dbReference type="PANTHER" id="PTHR46401">
    <property type="entry name" value="GLYCOSYLTRANSFERASE WBBK-RELATED"/>
    <property type="match status" value="1"/>
</dbReference>
<dbReference type="Gene3D" id="3.40.50.2000">
    <property type="entry name" value="Glycogen Phosphorylase B"/>
    <property type="match status" value="2"/>
</dbReference>
<gene>
    <name evidence="3" type="ORF">SAMN05421853_10558</name>
</gene>
<proteinExistence type="predicted"/>
<dbReference type="AlphaFoldDB" id="A0A1I5Y8J7"/>
<dbReference type="RefSeq" id="WP_093010667.1">
    <property type="nucleotide sequence ID" value="NZ_FOXV01000005.1"/>
</dbReference>
<organism evidence="3 4">
    <name type="scientific">Roseivivax halotolerans</name>
    <dbReference type="NCBI Taxonomy" id="93684"/>
    <lineage>
        <taxon>Bacteria</taxon>
        <taxon>Pseudomonadati</taxon>
        <taxon>Pseudomonadota</taxon>
        <taxon>Alphaproteobacteria</taxon>
        <taxon>Rhodobacterales</taxon>
        <taxon>Roseobacteraceae</taxon>
        <taxon>Roseivivax</taxon>
    </lineage>
</organism>
<evidence type="ECO:0000313" key="3">
    <source>
        <dbReference type="EMBL" id="SFQ40493.1"/>
    </source>
</evidence>